<evidence type="ECO:0000313" key="2">
    <source>
        <dbReference type="Proteomes" id="UP000005065"/>
    </source>
</evidence>
<protein>
    <submittedName>
        <fullName evidence="1">Uncharacterized protein</fullName>
    </submittedName>
</protein>
<gene>
    <name evidence="1" type="ORF">LTSESEN_2285</name>
</gene>
<reference evidence="1 2" key="1">
    <citation type="journal article" date="2011" name="BMC Genomics">
        <title>Genome sequencing reveals diversification of virulence factor content and possible host adaptation in distinct subpopulations of Salmonella enterica.</title>
        <authorList>
            <person name="den Bakker H.C."/>
            <person name="Moreno Switt A.I."/>
            <person name="Govoni G."/>
            <person name="Cummings C.A."/>
            <person name="Ranieri M.L."/>
            <person name="Degoricija L."/>
            <person name="Hoelzer K."/>
            <person name="Rodriguez-Rivera L.D."/>
            <person name="Brown S."/>
            <person name="Bolchacova E."/>
            <person name="Furtado M.R."/>
            <person name="Wiedmann M."/>
        </authorList>
    </citation>
    <scope>NUCLEOTIDE SEQUENCE [LARGE SCALE GENOMIC DNA]</scope>
    <source>
        <strain evidence="1 2">A4-543</strain>
    </source>
</reference>
<sequence>MTEQKKHAKEIFVSASLMPEKIIINKEINHQLIILFKISKTTFIRFRMSIYIEN</sequence>
<name>G5QZD3_SALSE</name>
<comment type="caution">
    <text evidence="1">The sequence shown here is derived from an EMBL/GenBank/DDBJ whole genome shotgun (WGS) entry which is preliminary data.</text>
</comment>
<dbReference type="PATRIC" id="fig|913082.3.peg.1763"/>
<proteinExistence type="predicted"/>
<evidence type="ECO:0000313" key="1">
    <source>
        <dbReference type="EMBL" id="EHC89509.1"/>
    </source>
</evidence>
<accession>G5QZD3</accession>
<dbReference type="BioCyc" id="SENT913082:G120J-3302-MONOMER"/>
<dbReference type="AlphaFoldDB" id="G5QZD3"/>
<dbReference type="EMBL" id="AFCU01000747">
    <property type="protein sequence ID" value="EHC89509.1"/>
    <property type="molecule type" value="Genomic_DNA"/>
</dbReference>
<organism evidence="1 2">
    <name type="scientific">Salmonella enterica subsp. enterica serovar Senftenberg str. A4-543</name>
    <dbReference type="NCBI Taxonomy" id="913082"/>
    <lineage>
        <taxon>Bacteria</taxon>
        <taxon>Pseudomonadati</taxon>
        <taxon>Pseudomonadota</taxon>
        <taxon>Gammaproteobacteria</taxon>
        <taxon>Enterobacterales</taxon>
        <taxon>Enterobacteriaceae</taxon>
        <taxon>Salmonella</taxon>
    </lineage>
</organism>
<dbReference type="Proteomes" id="UP000005065">
    <property type="component" value="Unassembled WGS sequence"/>
</dbReference>